<sequence length="133" mass="14493">MCLIRERGARDGQSGMTLLELLIVLLIIGLVMAVAYPLYTGYLESARRTDAKSALVDIAGRLERCYTLNQTYQGCVDDLDRGMESAKGFYEIQASLEASTYTLIASPQGAQENDSCGELTLTQSGNEAPKACW</sequence>
<dbReference type="OrthoDB" id="5296638at2"/>
<name>A0A1H3HHJ4_9GAMM</name>
<dbReference type="Gene3D" id="3.30.700.10">
    <property type="entry name" value="Glycoprotein, Type 4 Pilin"/>
    <property type="match status" value="1"/>
</dbReference>
<keyword evidence="1" id="KW-0472">Membrane</keyword>
<reference evidence="2 3" key="1">
    <citation type="submission" date="2016-10" db="EMBL/GenBank/DDBJ databases">
        <authorList>
            <person name="de Groot N.N."/>
        </authorList>
    </citation>
    <scope>NUCLEOTIDE SEQUENCE [LARGE SCALE GENOMIC DNA]</scope>
    <source>
        <strain evidence="2 3">DSM 19219</strain>
    </source>
</reference>
<dbReference type="SUPFAM" id="SSF54523">
    <property type="entry name" value="Pili subunits"/>
    <property type="match status" value="1"/>
</dbReference>
<evidence type="ECO:0000313" key="3">
    <source>
        <dbReference type="Proteomes" id="UP000198500"/>
    </source>
</evidence>
<dbReference type="STRING" id="574349.SAMN05443545_11217"/>
<dbReference type="AlphaFoldDB" id="A0A1H3HHJ4"/>
<gene>
    <name evidence="2" type="ORF">SAMN05443545_11217</name>
</gene>
<dbReference type="InterPro" id="IPR045584">
    <property type="entry name" value="Pilin-like"/>
</dbReference>
<dbReference type="GO" id="GO:0043683">
    <property type="term" value="P:type IV pilus assembly"/>
    <property type="evidence" value="ECO:0007669"/>
    <property type="project" value="InterPro"/>
</dbReference>
<dbReference type="PROSITE" id="PS00409">
    <property type="entry name" value="PROKAR_NTER_METHYL"/>
    <property type="match status" value="1"/>
</dbReference>
<dbReference type="InterPro" id="IPR031982">
    <property type="entry name" value="PilE-like"/>
</dbReference>
<keyword evidence="1" id="KW-0812">Transmembrane</keyword>
<dbReference type="NCBIfam" id="TIGR02532">
    <property type="entry name" value="IV_pilin_GFxxxE"/>
    <property type="match status" value="1"/>
</dbReference>
<feature type="transmembrane region" description="Helical" evidence="1">
    <location>
        <begin position="21"/>
        <end position="39"/>
    </location>
</feature>
<organism evidence="2 3">
    <name type="scientific">Aidingimonas halophila</name>
    <dbReference type="NCBI Taxonomy" id="574349"/>
    <lineage>
        <taxon>Bacteria</taxon>
        <taxon>Pseudomonadati</taxon>
        <taxon>Pseudomonadota</taxon>
        <taxon>Gammaproteobacteria</taxon>
        <taxon>Oceanospirillales</taxon>
        <taxon>Halomonadaceae</taxon>
        <taxon>Aidingimonas</taxon>
    </lineage>
</organism>
<dbReference type="Pfam" id="PF07963">
    <property type="entry name" value="N_methyl"/>
    <property type="match status" value="1"/>
</dbReference>
<proteinExistence type="predicted"/>
<dbReference type="RefSeq" id="WP_092572259.1">
    <property type="nucleotide sequence ID" value="NZ_BMXH01000013.1"/>
</dbReference>
<dbReference type="Pfam" id="PF16732">
    <property type="entry name" value="ComP_DUS"/>
    <property type="match status" value="1"/>
</dbReference>
<evidence type="ECO:0000313" key="2">
    <source>
        <dbReference type="EMBL" id="SDY14921.1"/>
    </source>
</evidence>
<keyword evidence="3" id="KW-1185">Reference proteome</keyword>
<dbReference type="Proteomes" id="UP000198500">
    <property type="component" value="Unassembled WGS sequence"/>
</dbReference>
<accession>A0A1H3HHJ4</accession>
<dbReference type="EMBL" id="FNNI01000012">
    <property type="protein sequence ID" value="SDY14921.1"/>
    <property type="molecule type" value="Genomic_DNA"/>
</dbReference>
<evidence type="ECO:0000256" key="1">
    <source>
        <dbReference type="SAM" id="Phobius"/>
    </source>
</evidence>
<dbReference type="InterPro" id="IPR012902">
    <property type="entry name" value="N_methyl_site"/>
</dbReference>
<protein>
    <submittedName>
        <fullName evidence="2">Type IV pilus assembly protein PilE</fullName>
    </submittedName>
</protein>
<keyword evidence="1" id="KW-1133">Transmembrane helix</keyword>